<feature type="non-terminal residue" evidence="3">
    <location>
        <position position="1"/>
    </location>
</feature>
<proteinExistence type="predicted"/>
<accession>A0AAN6MBW3</accession>
<dbReference type="GO" id="GO:0005737">
    <property type="term" value="C:cytoplasm"/>
    <property type="evidence" value="ECO:0007669"/>
    <property type="project" value="TreeGrafter"/>
</dbReference>
<comment type="caution">
    <text evidence="3">The sequence shown here is derived from an EMBL/GenBank/DDBJ whole genome shotgun (WGS) entry which is preliminary data.</text>
</comment>
<reference evidence="3" key="1">
    <citation type="journal article" date="2023" name="Mol. Phylogenet. Evol.">
        <title>Genome-scale phylogeny and comparative genomics of the fungal order Sordariales.</title>
        <authorList>
            <person name="Hensen N."/>
            <person name="Bonometti L."/>
            <person name="Westerberg I."/>
            <person name="Brannstrom I.O."/>
            <person name="Guillou S."/>
            <person name="Cros-Aarteil S."/>
            <person name="Calhoun S."/>
            <person name="Haridas S."/>
            <person name="Kuo A."/>
            <person name="Mondo S."/>
            <person name="Pangilinan J."/>
            <person name="Riley R."/>
            <person name="LaButti K."/>
            <person name="Andreopoulos B."/>
            <person name="Lipzen A."/>
            <person name="Chen C."/>
            <person name="Yan M."/>
            <person name="Daum C."/>
            <person name="Ng V."/>
            <person name="Clum A."/>
            <person name="Steindorff A."/>
            <person name="Ohm R.A."/>
            <person name="Martin F."/>
            <person name="Silar P."/>
            <person name="Natvig D.O."/>
            <person name="Lalanne C."/>
            <person name="Gautier V."/>
            <person name="Ament-Velasquez S.L."/>
            <person name="Kruys A."/>
            <person name="Hutchinson M.I."/>
            <person name="Powell A.J."/>
            <person name="Barry K."/>
            <person name="Miller A.N."/>
            <person name="Grigoriev I.V."/>
            <person name="Debuchy R."/>
            <person name="Gladieux P."/>
            <person name="Hiltunen Thoren M."/>
            <person name="Johannesson H."/>
        </authorList>
    </citation>
    <scope>NUCLEOTIDE SEQUENCE</scope>
    <source>
        <strain evidence="3">CBS 103.79</strain>
    </source>
</reference>
<dbReference type="Proteomes" id="UP001303889">
    <property type="component" value="Unassembled WGS sequence"/>
</dbReference>
<organism evidence="3 4">
    <name type="scientific">Staphylotrichum tortipilum</name>
    <dbReference type="NCBI Taxonomy" id="2831512"/>
    <lineage>
        <taxon>Eukaryota</taxon>
        <taxon>Fungi</taxon>
        <taxon>Dikarya</taxon>
        <taxon>Ascomycota</taxon>
        <taxon>Pezizomycotina</taxon>
        <taxon>Sordariomycetes</taxon>
        <taxon>Sordariomycetidae</taxon>
        <taxon>Sordariales</taxon>
        <taxon>Chaetomiaceae</taxon>
        <taxon>Staphylotrichum</taxon>
    </lineage>
</organism>
<dbReference type="Gene3D" id="3.60.20.30">
    <property type="entry name" value="(Glycosyl)asparaginase"/>
    <property type="match status" value="1"/>
</dbReference>
<keyword evidence="4" id="KW-1185">Reference proteome</keyword>
<feature type="site" description="Cleavage; by autolysis" evidence="2">
    <location>
        <begin position="106"/>
        <end position="107"/>
    </location>
</feature>
<dbReference type="Pfam" id="PF01112">
    <property type="entry name" value="Asparaginase_2"/>
    <property type="match status" value="1"/>
</dbReference>
<dbReference type="InterPro" id="IPR000246">
    <property type="entry name" value="Peptidase_T2"/>
</dbReference>
<dbReference type="SUPFAM" id="SSF56235">
    <property type="entry name" value="N-terminal nucleophile aminohydrolases (Ntn hydrolases)"/>
    <property type="match status" value="1"/>
</dbReference>
<dbReference type="EMBL" id="MU856047">
    <property type="protein sequence ID" value="KAK3897885.1"/>
    <property type="molecule type" value="Genomic_DNA"/>
</dbReference>
<reference evidence="3" key="2">
    <citation type="submission" date="2023-05" db="EMBL/GenBank/DDBJ databases">
        <authorList>
            <consortium name="Lawrence Berkeley National Laboratory"/>
            <person name="Steindorff A."/>
            <person name="Hensen N."/>
            <person name="Bonometti L."/>
            <person name="Westerberg I."/>
            <person name="Brannstrom I.O."/>
            <person name="Guillou S."/>
            <person name="Cros-Aarteil S."/>
            <person name="Calhoun S."/>
            <person name="Haridas S."/>
            <person name="Kuo A."/>
            <person name="Mondo S."/>
            <person name="Pangilinan J."/>
            <person name="Riley R."/>
            <person name="Labutti K."/>
            <person name="Andreopoulos B."/>
            <person name="Lipzen A."/>
            <person name="Chen C."/>
            <person name="Yanf M."/>
            <person name="Daum C."/>
            <person name="Ng V."/>
            <person name="Clum A."/>
            <person name="Ohm R."/>
            <person name="Martin F."/>
            <person name="Silar P."/>
            <person name="Natvig D."/>
            <person name="Lalanne C."/>
            <person name="Gautier V."/>
            <person name="Ament-Velasquez S.L."/>
            <person name="Kruys A."/>
            <person name="Hutchinson M.I."/>
            <person name="Powell A.J."/>
            <person name="Barry K."/>
            <person name="Miller A.N."/>
            <person name="Grigoriev I.V."/>
            <person name="Debuchy R."/>
            <person name="Gladieux P."/>
            <person name="Thoren M.H."/>
            <person name="Johannesson H."/>
        </authorList>
    </citation>
    <scope>NUCLEOTIDE SEQUENCE</scope>
    <source>
        <strain evidence="3">CBS 103.79</strain>
    </source>
</reference>
<protein>
    <submittedName>
        <fullName evidence="3">Nucleophile aminohydrolase</fullName>
    </submittedName>
</protein>
<dbReference type="AlphaFoldDB" id="A0AAN6MBW3"/>
<evidence type="ECO:0000313" key="4">
    <source>
        <dbReference type="Proteomes" id="UP001303889"/>
    </source>
</evidence>
<dbReference type="InterPro" id="IPR029055">
    <property type="entry name" value="Ntn_hydrolases_N"/>
</dbReference>
<name>A0AAN6MBW3_9PEZI</name>
<dbReference type="PANTHER" id="PTHR10188">
    <property type="entry name" value="L-ASPARAGINASE"/>
    <property type="match status" value="1"/>
</dbReference>
<sequence>LRRVRNPILLAQGILERGEGDLIPRGVKMGEGGRVEGGLDVPSAQGHEHIHGEAAEELARQYGLEMVEADYFWTRRRWEEHVRGLEREKDGRGVAGWCKTEFLPQGTVGAVAVDAEGVVCVATSTGGGGAGPVVELAGALRGMVAECLTTPWLYSPLVGGQQGGGLVTTWSVAVSGTGNGDSFLRTAAARTVAAMARFGGESSAVALKKVTGLGGELQKSAGDRWGRTGEGEGGMIGIECIVVRDAEGNVVEARSELLQDYNCGGMFRAWVDEKGVAFARVFRDDEEVPESFVGEGSAEDIRHWSCEKLR</sequence>
<gene>
    <name evidence="3" type="ORF">C8A05DRAFT_19436</name>
</gene>
<evidence type="ECO:0000256" key="2">
    <source>
        <dbReference type="PIRSR" id="PIRSR600246-3"/>
    </source>
</evidence>
<evidence type="ECO:0000256" key="1">
    <source>
        <dbReference type="PIRSR" id="PIRSR600246-1"/>
    </source>
</evidence>
<feature type="active site" description="Nucleophile" evidence="1">
    <location>
        <position position="107"/>
    </location>
</feature>
<dbReference type="PANTHER" id="PTHR10188:SF43">
    <property type="entry name" value="ASPARAGINASE (EUROFUNG)"/>
    <property type="match status" value="1"/>
</dbReference>
<evidence type="ECO:0000313" key="3">
    <source>
        <dbReference type="EMBL" id="KAK3897885.1"/>
    </source>
</evidence>
<dbReference type="GO" id="GO:0016787">
    <property type="term" value="F:hydrolase activity"/>
    <property type="evidence" value="ECO:0007669"/>
    <property type="project" value="InterPro"/>
</dbReference>